<organism evidence="2 3">
    <name type="scientific">Coccomyxa viridis</name>
    <dbReference type="NCBI Taxonomy" id="1274662"/>
    <lineage>
        <taxon>Eukaryota</taxon>
        <taxon>Viridiplantae</taxon>
        <taxon>Chlorophyta</taxon>
        <taxon>core chlorophytes</taxon>
        <taxon>Trebouxiophyceae</taxon>
        <taxon>Trebouxiophyceae incertae sedis</taxon>
        <taxon>Coccomyxaceae</taxon>
        <taxon>Coccomyxa</taxon>
    </lineage>
</organism>
<feature type="compositionally biased region" description="Polar residues" evidence="1">
    <location>
        <begin position="210"/>
        <end position="234"/>
    </location>
</feature>
<dbReference type="Gene3D" id="2.130.10.10">
    <property type="entry name" value="YVTN repeat-like/Quinoprotein amine dehydrogenase"/>
    <property type="match status" value="1"/>
</dbReference>
<dbReference type="InterPro" id="IPR011047">
    <property type="entry name" value="Quinoprotein_ADH-like_sf"/>
</dbReference>
<dbReference type="InterPro" id="IPR015943">
    <property type="entry name" value="WD40/YVTN_repeat-like_dom_sf"/>
</dbReference>
<feature type="compositionally biased region" description="Polar residues" evidence="1">
    <location>
        <begin position="375"/>
        <end position="388"/>
    </location>
</feature>
<sequence>MESLWQELCPRDSDTLEVLLKKHEHLHALTKINEGLLANFERCGQKYAHDEVADSQQTVGTAEEAGSPFRIKRKDGQSKKGALGFKPLLRSSSKPPSSAQQKGEPDSTTPRLPDRHGHGTALPPQQPLSPSAFRTPAVTRADHLFADTAQITSGVPTEKSAGTRHESDGHATQHAQEPRPWGRLALQQHGAKSALSAQLLPQQPATAQLKHQQQQSGSSHPLQEVSRNSNSSGCLASERPRGFQGKLRLKKGRSGVAAASRKAAVPTATASDQQAPRELPQPEAPAELPPGQAQDGTVEQEGERHERDGILLAVTPQAPADSSEQLPKEDVGDAVDITPDPPQWRSKRSSRVQALAHSVPAWHPAGPRRLPLVQQPLTFPSQTLGSNSADHRADGQLPPPRGPAQAPGRLGLSPQRSEGPQEHVHADRDGQSAQCQDVPTGQLQLCLQPAERPQVESSSCGPDGRVGQLQGMELAQGGSSCSSPRAGSRAAGGLGGSGSKCRLPAPTGVPETCVQDAVPDTPDCRPLRQAGSMQGPAAEASHNSDPVGQRGTVISQHASLADQANPTHQAEPLHASSGKRQHGNSLAEQGHNYSAVPDGSSSKASKHSGTASPSASRLGSQTMHGSKFYCSGAIVSAAVCSSGRCIALCVRDAGAESCSVHVWSMQQGSCTPERRLLAARGALKDGAAGPATGMQQMLAVHSSEGGVLAASSGTLQLREGAGRSVSLVRLPHSGVQHKVQSLATAQPATCVLIPSPQHLLAAGQGGHLHCWTLTHDAEEVESTYQCLPAAAYGRVTFPDIASLAYAGPGCILGCSSVGSVALWNYARGELLMARQAAGFRLHSVCCLPPACLPMLSGQPGSKRPVIALACAERRSTNSAKAGQERRLALTLLWPEQIAISMLSPTEEVTHIAAAGLYAAVALASGALQFVDLQKGAVRKQFRNLHSIRGLAAAGPTGFLILFEEHLILIDCSAGGCDSALVQNLQ</sequence>
<gene>
    <name evidence="2" type="ORF">CVIRNUC_004020</name>
</gene>
<dbReference type="AlphaFoldDB" id="A0AAV1I407"/>
<feature type="compositionally biased region" description="Low complexity" evidence="1">
    <location>
        <begin position="86"/>
        <end position="98"/>
    </location>
</feature>
<protein>
    <submittedName>
        <fullName evidence="2">Uncharacterized protein</fullName>
    </submittedName>
</protein>
<feature type="compositionally biased region" description="Basic and acidic residues" evidence="1">
    <location>
        <begin position="161"/>
        <end position="171"/>
    </location>
</feature>
<dbReference type="SUPFAM" id="SSF50998">
    <property type="entry name" value="Quinoprotein alcohol dehydrogenase-like"/>
    <property type="match status" value="1"/>
</dbReference>
<feature type="compositionally biased region" description="Polar residues" evidence="1">
    <location>
        <begin position="541"/>
        <end position="568"/>
    </location>
</feature>
<feature type="compositionally biased region" description="Low complexity" evidence="1">
    <location>
        <begin position="284"/>
        <end position="294"/>
    </location>
</feature>
<proteinExistence type="predicted"/>
<dbReference type="EMBL" id="CAUYUE010000005">
    <property type="protein sequence ID" value="CAK0772990.1"/>
    <property type="molecule type" value="Genomic_DNA"/>
</dbReference>
<feature type="compositionally biased region" description="Polar residues" evidence="1">
    <location>
        <begin position="599"/>
        <end position="621"/>
    </location>
</feature>
<feature type="compositionally biased region" description="Basic and acidic residues" evidence="1">
    <location>
        <begin position="419"/>
        <end position="430"/>
    </location>
</feature>
<dbReference type="Proteomes" id="UP001314263">
    <property type="component" value="Unassembled WGS sequence"/>
</dbReference>
<evidence type="ECO:0000256" key="1">
    <source>
        <dbReference type="SAM" id="MobiDB-lite"/>
    </source>
</evidence>
<feature type="region of interest" description="Disordered" evidence="1">
    <location>
        <begin position="54"/>
        <end position="132"/>
    </location>
</feature>
<evidence type="ECO:0000313" key="3">
    <source>
        <dbReference type="Proteomes" id="UP001314263"/>
    </source>
</evidence>
<feature type="compositionally biased region" description="Low complexity" evidence="1">
    <location>
        <begin position="477"/>
        <end position="489"/>
    </location>
</feature>
<feature type="region of interest" description="Disordered" evidence="1">
    <location>
        <begin position="146"/>
        <end position="178"/>
    </location>
</feature>
<feature type="compositionally biased region" description="Polar residues" evidence="1">
    <location>
        <begin position="431"/>
        <end position="445"/>
    </location>
</feature>
<comment type="caution">
    <text evidence="2">The sequence shown here is derived from an EMBL/GenBank/DDBJ whole genome shotgun (WGS) entry which is preliminary data.</text>
</comment>
<accession>A0AAV1I407</accession>
<evidence type="ECO:0000313" key="2">
    <source>
        <dbReference type="EMBL" id="CAK0772990.1"/>
    </source>
</evidence>
<name>A0AAV1I407_9CHLO</name>
<feature type="region of interest" description="Disordered" evidence="1">
    <location>
        <begin position="205"/>
        <end position="621"/>
    </location>
</feature>
<reference evidence="2 3" key="1">
    <citation type="submission" date="2023-10" db="EMBL/GenBank/DDBJ databases">
        <authorList>
            <person name="Maclean D."/>
            <person name="Macfadyen A."/>
        </authorList>
    </citation>
    <scope>NUCLEOTIDE SEQUENCE [LARGE SCALE GENOMIC DNA]</scope>
</reference>
<keyword evidence="3" id="KW-1185">Reference proteome</keyword>